<protein>
    <recommendedName>
        <fullName evidence="7">Wiskott-Aldrich syndrome protein family member</fullName>
        <shortName evidence="7">WASP family protein member</shortName>
    </recommendedName>
</protein>
<feature type="region of interest" description="Disordered" evidence="8">
    <location>
        <begin position="172"/>
        <end position="475"/>
    </location>
</feature>
<dbReference type="PROSITE" id="PS51082">
    <property type="entry name" value="WH2"/>
    <property type="match status" value="1"/>
</dbReference>
<dbReference type="GO" id="GO:0071933">
    <property type="term" value="F:Arp2/3 complex binding"/>
    <property type="evidence" value="ECO:0007669"/>
    <property type="project" value="TreeGrafter"/>
</dbReference>
<dbReference type="OrthoDB" id="1060785at2759"/>
<feature type="compositionally biased region" description="Basic and acidic residues" evidence="8">
    <location>
        <begin position="195"/>
        <end position="224"/>
    </location>
</feature>
<feature type="region of interest" description="Disordered" evidence="8">
    <location>
        <begin position="525"/>
        <end position="549"/>
    </location>
</feature>
<keyword evidence="6 7" id="KW-0206">Cytoskeleton</keyword>
<keyword evidence="5 7" id="KW-0009">Actin-binding</keyword>
<feature type="compositionally biased region" description="Polar residues" evidence="8">
    <location>
        <begin position="453"/>
        <end position="468"/>
    </location>
</feature>
<evidence type="ECO:0000256" key="3">
    <source>
        <dbReference type="ARBA" id="ARBA00022490"/>
    </source>
</evidence>
<evidence type="ECO:0000256" key="7">
    <source>
        <dbReference type="RuleBase" id="RU367034"/>
    </source>
</evidence>
<dbReference type="Gene3D" id="6.10.280.150">
    <property type="match status" value="2"/>
</dbReference>
<comment type="subcellular location">
    <subcellularLocation>
        <location evidence="1 7">Cytoplasm</location>
        <location evidence="1 7">Cytoskeleton</location>
    </subcellularLocation>
</comment>
<evidence type="ECO:0000313" key="11">
    <source>
        <dbReference type="RefSeq" id="XP_013410910.1"/>
    </source>
</evidence>
<dbReference type="PANTHER" id="PTHR12902:SF1">
    <property type="entry name" value="WISKOTT-ALDRICH SYNDROME PROTEIN FAMILY MEMBER"/>
    <property type="match status" value="1"/>
</dbReference>
<dbReference type="FunCoup" id="A0A1S3JKG1">
    <property type="interactions" value="1096"/>
</dbReference>
<keyword evidence="4" id="KW-0597">Phosphoprotein</keyword>
<dbReference type="KEGG" id="lak:106174069"/>
<dbReference type="FunFam" id="1.20.5.340:FF:000012">
    <property type="entry name" value="Wiskott-Aldrich syndrome protein family member 1"/>
    <property type="match status" value="1"/>
</dbReference>
<dbReference type="GO" id="GO:0030036">
    <property type="term" value="P:actin cytoskeleton organization"/>
    <property type="evidence" value="ECO:0007669"/>
    <property type="project" value="UniProtKB-UniRule"/>
</dbReference>
<feature type="compositionally biased region" description="Basic residues" evidence="8">
    <location>
        <begin position="178"/>
        <end position="194"/>
    </location>
</feature>
<comment type="similarity">
    <text evidence="2 7">Belongs to the SCAR/WAVE family.</text>
</comment>
<comment type="function">
    <text evidence="7">Downstream effector molecule involved in the transmission of signals from tyrosine kinase receptors and small GTPases to the actin cytoskeleton. Promotes formation of actin filaments. Part of the WAVE complex that regulates lamellipodia formation. The WAVE complex regulates actin filament reorganization via its interaction with the Arp2/3 complex.</text>
</comment>
<dbReference type="InterPro" id="IPR003124">
    <property type="entry name" value="WH2_dom"/>
</dbReference>
<keyword evidence="3 7" id="KW-0963">Cytoplasm</keyword>
<evidence type="ECO:0000256" key="6">
    <source>
        <dbReference type="ARBA" id="ARBA00023212"/>
    </source>
</evidence>
<dbReference type="GO" id="GO:0034237">
    <property type="term" value="F:protein kinase A regulatory subunit binding"/>
    <property type="evidence" value="ECO:0007669"/>
    <property type="project" value="TreeGrafter"/>
</dbReference>
<dbReference type="PANTHER" id="PTHR12902">
    <property type="entry name" value="WASP-1"/>
    <property type="match status" value="1"/>
</dbReference>
<dbReference type="GO" id="GO:0003779">
    <property type="term" value="F:actin binding"/>
    <property type="evidence" value="ECO:0007669"/>
    <property type="project" value="UniProtKB-UniRule"/>
</dbReference>
<evidence type="ECO:0000256" key="2">
    <source>
        <dbReference type="ARBA" id="ARBA00006993"/>
    </source>
</evidence>
<feature type="compositionally biased region" description="Acidic residues" evidence="8">
    <location>
        <begin position="531"/>
        <end position="549"/>
    </location>
</feature>
<feature type="compositionally biased region" description="Pro residues" evidence="8">
    <location>
        <begin position="380"/>
        <end position="389"/>
    </location>
</feature>
<feature type="compositionally biased region" description="Pro residues" evidence="8">
    <location>
        <begin position="400"/>
        <end position="413"/>
    </location>
</feature>
<evidence type="ECO:0000313" key="10">
    <source>
        <dbReference type="Proteomes" id="UP000085678"/>
    </source>
</evidence>
<keyword evidence="10" id="KW-1185">Reference proteome</keyword>
<dbReference type="RefSeq" id="XP_013410910.1">
    <property type="nucleotide sequence ID" value="XM_013555456.2"/>
</dbReference>
<reference evidence="11" key="1">
    <citation type="submission" date="2025-08" db="UniProtKB">
        <authorList>
            <consortium name="RefSeq"/>
        </authorList>
    </citation>
    <scope>IDENTIFICATION</scope>
    <source>
        <tissue evidence="11">Gonads</tissue>
    </source>
</reference>
<dbReference type="SMART" id="SM00246">
    <property type="entry name" value="WH2"/>
    <property type="match status" value="1"/>
</dbReference>
<dbReference type="InParanoid" id="A0A1S3JKG1"/>
<evidence type="ECO:0000256" key="8">
    <source>
        <dbReference type="SAM" id="MobiDB-lite"/>
    </source>
</evidence>
<dbReference type="CDD" id="cd22057">
    <property type="entry name" value="WH2_WAVE"/>
    <property type="match status" value="1"/>
</dbReference>
<accession>A0A1S3JKG1</accession>
<feature type="compositionally biased region" description="Polar residues" evidence="8">
    <location>
        <begin position="248"/>
        <end position="269"/>
    </location>
</feature>
<sequence>MPLIKREVQPVNLSRGSIAKGIHNELECVTNNSLANVIHQLSSLSKHAEDMFGELFNEANAFFQRANHLQERVERLKVKVTQLDSTVEEVSLQDINMRKPFRGANLTDQQVVSRRTMPVAMQETYHRCDQPPPLAKLNIYREDGKDSMKFYTDPSYFFELWLQEMQKDTEQKKEEYIRKRKKQRPRAGGTHSKKPREIKTRKEYYEKFKDGVELADNTRQEPQQRPRQSQQHNRPDSLQFQQQHNQQRPPSSANSYYSPRMSQMDSGSTGPVPEYHQPPPYDPQRGARNTRSSSMLNSGRPMQPPPQPPPQQPAMTSPQDLRYRGDSGSRESLPPPPPPPPFMQPMNTAENNTPSSPDPVEYRHLSPGRPAPKRPSAEDLPPPPPPPPIAMMNGSGGIPQAPPTPPPPMPDPAPNMATNMAPPPPPPPPPPGMNTGSVEAGLAPPDMAPDEVSLTSTNSSITADNKTQPVRDERSDLLSAIRQVKEKGFKLRKVEERKMKEEQKQANSGSLDVQSIMDKAFEMRRKALEASDSEEEEWEDGGEWGSDDD</sequence>
<feature type="compositionally biased region" description="Pro residues" evidence="8">
    <location>
        <begin position="333"/>
        <end position="343"/>
    </location>
</feature>
<feature type="compositionally biased region" description="Polar residues" evidence="8">
    <location>
        <begin position="287"/>
        <end position="297"/>
    </location>
</feature>
<dbReference type="STRING" id="7574.A0A1S3JKG1"/>
<dbReference type="Proteomes" id="UP000085678">
    <property type="component" value="Unplaced"/>
</dbReference>
<dbReference type="Gene3D" id="1.20.5.340">
    <property type="match status" value="1"/>
</dbReference>
<dbReference type="InterPro" id="IPR028288">
    <property type="entry name" value="SCAR/WAVE_fam"/>
</dbReference>
<evidence type="ECO:0000256" key="1">
    <source>
        <dbReference type="ARBA" id="ARBA00004245"/>
    </source>
</evidence>
<evidence type="ECO:0000259" key="9">
    <source>
        <dbReference type="PROSITE" id="PS51082"/>
    </source>
</evidence>
<dbReference type="GeneID" id="106174069"/>
<comment type="subunit">
    <text evidence="7">Binds actin and the Arp2/3 complex.</text>
</comment>
<feature type="compositionally biased region" description="Pro residues" evidence="8">
    <location>
        <begin position="302"/>
        <end position="312"/>
    </location>
</feature>
<feature type="domain" description="WH2" evidence="9">
    <location>
        <begin position="473"/>
        <end position="494"/>
    </location>
</feature>
<feature type="compositionally biased region" description="Polar residues" evidence="8">
    <location>
        <begin position="345"/>
        <end position="355"/>
    </location>
</feature>
<evidence type="ECO:0000256" key="4">
    <source>
        <dbReference type="ARBA" id="ARBA00022553"/>
    </source>
</evidence>
<feature type="compositionally biased region" description="Pro residues" evidence="8">
    <location>
        <begin position="421"/>
        <end position="432"/>
    </location>
</feature>
<name>A0A1S3JKG1_LINAN</name>
<dbReference type="AlphaFoldDB" id="A0A1S3JKG1"/>
<organism evidence="10 11">
    <name type="scientific">Lingula anatina</name>
    <name type="common">Brachiopod</name>
    <name type="synonym">Lingula unguis</name>
    <dbReference type="NCBI Taxonomy" id="7574"/>
    <lineage>
        <taxon>Eukaryota</taxon>
        <taxon>Metazoa</taxon>
        <taxon>Spiralia</taxon>
        <taxon>Lophotrochozoa</taxon>
        <taxon>Brachiopoda</taxon>
        <taxon>Linguliformea</taxon>
        <taxon>Lingulata</taxon>
        <taxon>Lingulida</taxon>
        <taxon>Linguloidea</taxon>
        <taxon>Lingulidae</taxon>
        <taxon>Lingula</taxon>
    </lineage>
</organism>
<dbReference type="GO" id="GO:2000601">
    <property type="term" value="P:positive regulation of Arp2/3 complex-mediated actin nucleation"/>
    <property type="evidence" value="ECO:0007669"/>
    <property type="project" value="TreeGrafter"/>
</dbReference>
<proteinExistence type="inferred from homology"/>
<dbReference type="GO" id="GO:0005856">
    <property type="term" value="C:cytoskeleton"/>
    <property type="evidence" value="ECO:0007669"/>
    <property type="project" value="UniProtKB-SubCell"/>
</dbReference>
<gene>
    <name evidence="11" type="primary">LOC106174069</name>
</gene>
<evidence type="ECO:0000256" key="5">
    <source>
        <dbReference type="ARBA" id="ARBA00023203"/>
    </source>
</evidence>